<dbReference type="InterPro" id="IPR026444">
    <property type="entry name" value="Secre_tail"/>
</dbReference>
<proteinExistence type="predicted"/>
<evidence type="ECO:0000313" key="3">
    <source>
        <dbReference type="EMBL" id="GAO44860.1"/>
    </source>
</evidence>
<dbReference type="AlphaFoldDB" id="A0A0E9N699"/>
<keyword evidence="4" id="KW-1185">Reference proteome</keyword>
<dbReference type="Gene3D" id="2.60.40.10">
    <property type="entry name" value="Immunoglobulins"/>
    <property type="match status" value="1"/>
</dbReference>
<feature type="signal peptide" evidence="1">
    <location>
        <begin position="1"/>
        <end position="19"/>
    </location>
</feature>
<feature type="chain" id="PRO_5002430294" description="Secretion system C-terminal sorting domain-containing protein" evidence="1">
    <location>
        <begin position="20"/>
        <end position="563"/>
    </location>
</feature>
<dbReference type="InterPro" id="IPR013783">
    <property type="entry name" value="Ig-like_fold"/>
</dbReference>
<evidence type="ECO:0000256" key="1">
    <source>
        <dbReference type="SAM" id="SignalP"/>
    </source>
</evidence>
<dbReference type="NCBIfam" id="TIGR04183">
    <property type="entry name" value="Por_Secre_tail"/>
    <property type="match status" value="1"/>
</dbReference>
<gene>
    <name evidence="3" type="ORF">FPE01S_04_01030</name>
</gene>
<name>A0A0E9N699_9BACT</name>
<reference evidence="3 4" key="1">
    <citation type="submission" date="2015-04" db="EMBL/GenBank/DDBJ databases">
        <title>Whole genome shotgun sequence of Flavihumibacter petaseus NBRC 106054.</title>
        <authorList>
            <person name="Miyazawa S."/>
            <person name="Hosoyama A."/>
            <person name="Hashimoto M."/>
            <person name="Noguchi M."/>
            <person name="Tsuchikane K."/>
            <person name="Ohji S."/>
            <person name="Yamazoe A."/>
            <person name="Ichikawa N."/>
            <person name="Kimura A."/>
            <person name="Fujita N."/>
        </authorList>
    </citation>
    <scope>NUCLEOTIDE SEQUENCE [LARGE SCALE GENOMIC DNA]</scope>
    <source>
        <strain evidence="3 4">NBRC 106054</strain>
    </source>
</reference>
<organism evidence="3 4">
    <name type="scientific">Flavihumibacter petaseus NBRC 106054</name>
    <dbReference type="NCBI Taxonomy" id="1220578"/>
    <lineage>
        <taxon>Bacteria</taxon>
        <taxon>Pseudomonadati</taxon>
        <taxon>Bacteroidota</taxon>
        <taxon>Chitinophagia</taxon>
        <taxon>Chitinophagales</taxon>
        <taxon>Chitinophagaceae</taxon>
        <taxon>Flavihumibacter</taxon>
    </lineage>
</organism>
<dbReference type="Proteomes" id="UP000033121">
    <property type="component" value="Unassembled WGS sequence"/>
</dbReference>
<protein>
    <recommendedName>
        <fullName evidence="2">Secretion system C-terminal sorting domain-containing protein</fullName>
    </recommendedName>
</protein>
<dbReference type="RefSeq" id="WP_083990356.1">
    <property type="nucleotide sequence ID" value="NZ_BBWV01000004.1"/>
</dbReference>
<dbReference type="OrthoDB" id="1440398at2"/>
<dbReference type="STRING" id="1220578.FPE01S_04_01030"/>
<dbReference type="EMBL" id="BBWV01000004">
    <property type="protein sequence ID" value="GAO44860.1"/>
    <property type="molecule type" value="Genomic_DNA"/>
</dbReference>
<evidence type="ECO:0000313" key="4">
    <source>
        <dbReference type="Proteomes" id="UP000033121"/>
    </source>
</evidence>
<accession>A0A0E9N699</accession>
<keyword evidence="1" id="KW-0732">Signal</keyword>
<feature type="domain" description="Secretion system C-terminal sorting" evidence="2">
    <location>
        <begin position="486"/>
        <end position="557"/>
    </location>
</feature>
<evidence type="ECO:0000259" key="2">
    <source>
        <dbReference type="Pfam" id="PF18962"/>
    </source>
</evidence>
<comment type="caution">
    <text evidence="3">The sequence shown here is derived from an EMBL/GenBank/DDBJ whole genome shotgun (WGS) entry which is preliminary data.</text>
</comment>
<sequence>MIRTLTFWLLAITPCAVFAQNAGDYRSSGAGTVQVNLNTAANWQVYNAITHQWDPATLAPNTSVAGFAVTSKITISADDIWINNSNVVMPYSLIGINFTFEGTLGIFSGNIDFSNSSLDRQTFRQTGTVNYGSAFAGSTFQSLYLTATSGTFTPTFAGNLSVESDLVLTNTRLQAPNAGQQISVARNIDLNNNSFIEVTGNNGLLSITGTFNNAGSNGYIQLGRSAHVQKDATRNTNVLFPIGTSAGYLPITVGLGNNNKTLSVGVFTQPTSNGSASGTPFPNLSYMVNAMWNLNVSGTTNNANGSSILLEWPASLEGGGFKTLANNKLGISLNTAPGTSTTWSTANANQSNNSANSANRNGISFASGTTTAFGVTMRLIAMPVKTRDLTAKWLGENAQLAWTGVATTNQGYFEVERATAIEGPYTKAGTLSVSQVGEARYIFSDKTSTATTWYYRIRTVDENGKVDYTSAVRLTALQNQFRMESVYPQPAGDQCQVQWFSPIAGTVNMQLVNASGVTIKKATLNATKGTQRKQLDLTNCAKGIYYLTLTQENQTAQSMLIKL</sequence>
<dbReference type="Pfam" id="PF18962">
    <property type="entry name" value="Por_Secre_tail"/>
    <property type="match status" value="1"/>
</dbReference>